<dbReference type="EMBL" id="AK402205">
    <property type="protein sequence ID" value="BAM18827.1"/>
    <property type="molecule type" value="mRNA"/>
</dbReference>
<sequence>MYQCVFRFPIYICTFIRRSYGEGKQRDATCTYLRRNSKIYVKSTNPHLASVVDYDLITLNIG</sequence>
<proteinExistence type="evidence at transcript level"/>
<evidence type="ECO:0000313" key="1">
    <source>
        <dbReference type="EMBL" id="BAM18827.1"/>
    </source>
</evidence>
<organism evidence="1">
    <name type="scientific">Papilio xuthus</name>
    <name type="common">Asian swallowtail butterfly</name>
    <dbReference type="NCBI Taxonomy" id="66420"/>
    <lineage>
        <taxon>Eukaryota</taxon>
        <taxon>Metazoa</taxon>
        <taxon>Ecdysozoa</taxon>
        <taxon>Arthropoda</taxon>
        <taxon>Hexapoda</taxon>
        <taxon>Insecta</taxon>
        <taxon>Pterygota</taxon>
        <taxon>Neoptera</taxon>
        <taxon>Endopterygota</taxon>
        <taxon>Lepidoptera</taxon>
        <taxon>Glossata</taxon>
        <taxon>Ditrysia</taxon>
        <taxon>Papilionoidea</taxon>
        <taxon>Papilionidae</taxon>
        <taxon>Papilioninae</taxon>
        <taxon>Papilio</taxon>
    </lineage>
</organism>
<name>I4DLN7_PAPXU</name>
<dbReference type="AlphaFoldDB" id="I4DLN7"/>
<accession>I4DLN7</accession>
<reference evidence="1" key="1">
    <citation type="journal article" date="2012" name="BMC Biol.">
        <title>Comprehensive microarray-based analysis for stage-specific larval camouflage pattern-associated genes in the swallowtail butterfly, Papilio xuthus.</title>
        <authorList>
            <person name="Futahashi R."/>
            <person name="Shirataki H."/>
            <person name="Narita T."/>
            <person name="Mita K."/>
            <person name="Fujiwara H."/>
        </authorList>
    </citation>
    <scope>NUCLEOTIDE SEQUENCE</scope>
    <source>
        <tissue evidence="1">Epidermis</tissue>
    </source>
</reference>
<protein>
    <submittedName>
        <fullName evidence="1">Uncharacterized protein</fullName>
    </submittedName>
</protein>